<feature type="domain" description="Retrotransposon Copia-like N-terminal" evidence="2">
    <location>
        <begin position="44"/>
        <end position="88"/>
    </location>
</feature>
<organism evidence="3 4">
    <name type="scientific">Linum trigynum</name>
    <dbReference type="NCBI Taxonomy" id="586398"/>
    <lineage>
        <taxon>Eukaryota</taxon>
        <taxon>Viridiplantae</taxon>
        <taxon>Streptophyta</taxon>
        <taxon>Embryophyta</taxon>
        <taxon>Tracheophyta</taxon>
        <taxon>Spermatophyta</taxon>
        <taxon>Magnoliopsida</taxon>
        <taxon>eudicotyledons</taxon>
        <taxon>Gunneridae</taxon>
        <taxon>Pentapetalae</taxon>
        <taxon>rosids</taxon>
        <taxon>fabids</taxon>
        <taxon>Malpighiales</taxon>
        <taxon>Linaceae</taxon>
        <taxon>Linum</taxon>
    </lineage>
</organism>
<feature type="region of interest" description="Disordered" evidence="1">
    <location>
        <begin position="1"/>
        <end position="27"/>
    </location>
</feature>
<feature type="compositionally biased region" description="Low complexity" evidence="1">
    <location>
        <begin position="1"/>
        <end position="14"/>
    </location>
</feature>
<gene>
    <name evidence="3" type="ORF">LTRI10_LOCUS1857</name>
</gene>
<evidence type="ECO:0000259" key="2">
    <source>
        <dbReference type="Pfam" id="PF14244"/>
    </source>
</evidence>
<proteinExistence type="predicted"/>
<dbReference type="PANTHER" id="PTHR37610:SF97">
    <property type="entry name" value="RETROTRANSPOSON GAG DOMAIN-CONTAINING PROTEIN"/>
    <property type="match status" value="1"/>
</dbReference>
<dbReference type="EMBL" id="OZ034813">
    <property type="protein sequence ID" value="CAL1353999.1"/>
    <property type="molecule type" value="Genomic_DNA"/>
</dbReference>
<sequence>MGDTSASTVSSAVVQSNGGAGTGDVVIGGRYETDPASPYFLSQSDNPNQMYVGELLNETNYADWVYEMTTSLLAKNKLGFVDGSLAAPIDPGKLCAYRRTDAMVNGR</sequence>
<reference evidence="3 4" key="1">
    <citation type="submission" date="2024-04" db="EMBL/GenBank/DDBJ databases">
        <authorList>
            <person name="Fracassetti M."/>
        </authorList>
    </citation>
    <scope>NUCLEOTIDE SEQUENCE [LARGE SCALE GENOMIC DNA]</scope>
</reference>
<dbReference type="InterPro" id="IPR029472">
    <property type="entry name" value="Copia-like_N"/>
</dbReference>
<dbReference type="Proteomes" id="UP001497516">
    <property type="component" value="Chromosome 1"/>
</dbReference>
<keyword evidence="4" id="KW-1185">Reference proteome</keyword>
<dbReference type="AlphaFoldDB" id="A0AAV2CDB3"/>
<name>A0AAV2CDB3_9ROSI</name>
<dbReference type="PANTHER" id="PTHR37610">
    <property type="entry name" value="CCHC-TYPE DOMAIN-CONTAINING PROTEIN"/>
    <property type="match status" value="1"/>
</dbReference>
<dbReference type="Pfam" id="PF14244">
    <property type="entry name" value="Retrotran_gag_3"/>
    <property type="match status" value="1"/>
</dbReference>
<evidence type="ECO:0000313" key="3">
    <source>
        <dbReference type="EMBL" id="CAL1353999.1"/>
    </source>
</evidence>
<protein>
    <recommendedName>
        <fullName evidence="2">Retrotransposon Copia-like N-terminal domain-containing protein</fullName>
    </recommendedName>
</protein>
<accession>A0AAV2CDB3</accession>
<evidence type="ECO:0000313" key="4">
    <source>
        <dbReference type="Proteomes" id="UP001497516"/>
    </source>
</evidence>
<evidence type="ECO:0000256" key="1">
    <source>
        <dbReference type="SAM" id="MobiDB-lite"/>
    </source>
</evidence>